<evidence type="ECO:0000313" key="2">
    <source>
        <dbReference type="WBParaSite" id="PgR066_g021_t10"/>
    </source>
</evidence>
<name>A0A915BWK4_PARUN</name>
<accession>A0A915BWK4</accession>
<dbReference type="Proteomes" id="UP000887569">
    <property type="component" value="Unplaced"/>
</dbReference>
<evidence type="ECO:0000313" key="1">
    <source>
        <dbReference type="Proteomes" id="UP000887569"/>
    </source>
</evidence>
<organism evidence="1 2">
    <name type="scientific">Parascaris univalens</name>
    <name type="common">Nematode worm</name>
    <dbReference type="NCBI Taxonomy" id="6257"/>
    <lineage>
        <taxon>Eukaryota</taxon>
        <taxon>Metazoa</taxon>
        <taxon>Ecdysozoa</taxon>
        <taxon>Nematoda</taxon>
        <taxon>Chromadorea</taxon>
        <taxon>Rhabditida</taxon>
        <taxon>Spirurina</taxon>
        <taxon>Ascaridomorpha</taxon>
        <taxon>Ascaridoidea</taxon>
        <taxon>Ascarididae</taxon>
        <taxon>Parascaris</taxon>
    </lineage>
</organism>
<reference evidence="2" key="1">
    <citation type="submission" date="2022-11" db="UniProtKB">
        <authorList>
            <consortium name="WormBaseParasite"/>
        </authorList>
    </citation>
    <scope>IDENTIFICATION</scope>
</reference>
<protein>
    <submittedName>
        <fullName evidence="2">Coiled-coil domain-containing protein 25</fullName>
    </submittedName>
</protein>
<keyword evidence="1" id="KW-1185">Reference proteome</keyword>
<dbReference type="AlphaFoldDB" id="A0A915BWK4"/>
<dbReference type="WBParaSite" id="PgR066_g021_t10">
    <property type="protein sequence ID" value="PgR066_g021_t10"/>
    <property type="gene ID" value="PgR066_g021"/>
</dbReference>
<proteinExistence type="predicted"/>
<sequence length="141" mass="16776">MLFIHHGKISRRQAIWRLNKSDLKTIKKSKRRSAEKRSIIVERGRNETLKKGRKLRKNNVKKKHGNSWSWRKKRGSDRFALMMEYSQQIKCIPIMMVVMAQMISCDLICEELRSEEIRDFLLLTAVNRLLYVVENSSFFCS</sequence>